<comment type="similarity">
    <text evidence="4 19">In the C-terminal section; belongs to the NnrD/CARKD family.</text>
</comment>
<dbReference type="PANTHER" id="PTHR12592:SF0">
    <property type="entry name" value="ATP-DEPENDENT (S)-NAD(P)H-HYDRATE DEHYDRATASE"/>
    <property type="match status" value="1"/>
</dbReference>
<evidence type="ECO:0000256" key="7">
    <source>
        <dbReference type="ARBA" id="ARBA00022840"/>
    </source>
</evidence>
<dbReference type="GeneID" id="93365753"/>
<dbReference type="GO" id="GO:0052856">
    <property type="term" value="F:NAD(P)HX epimerase activity"/>
    <property type="evidence" value="ECO:0007669"/>
    <property type="project" value="UniProtKB-UniRule"/>
</dbReference>
<dbReference type="InterPro" id="IPR017953">
    <property type="entry name" value="Carbohydrate_kinase_pred_CS"/>
</dbReference>
<evidence type="ECO:0000256" key="13">
    <source>
        <dbReference type="ARBA" id="ARBA00023268"/>
    </source>
</evidence>
<evidence type="ECO:0000256" key="3">
    <source>
        <dbReference type="ARBA" id="ARBA00006001"/>
    </source>
</evidence>
<comment type="subunit">
    <text evidence="17">Homotetramer.</text>
</comment>
<dbReference type="RefSeq" id="WP_004334610.1">
    <property type="nucleotide sequence ID" value="NZ_ACNN01000029.1"/>
</dbReference>
<evidence type="ECO:0000256" key="10">
    <source>
        <dbReference type="ARBA" id="ARBA00023027"/>
    </source>
</evidence>
<keyword evidence="10 17" id="KW-0520">NAD</keyword>
<dbReference type="InterPro" id="IPR000631">
    <property type="entry name" value="CARKD"/>
</dbReference>
<comment type="catalytic activity">
    <reaction evidence="1 18 19">
        <text>(6R)-NADHX = (6S)-NADHX</text>
        <dbReference type="Rhea" id="RHEA:32215"/>
        <dbReference type="ChEBI" id="CHEBI:64074"/>
        <dbReference type="ChEBI" id="CHEBI:64075"/>
        <dbReference type="EC" id="5.1.99.6"/>
    </reaction>
</comment>
<evidence type="ECO:0000259" key="21">
    <source>
        <dbReference type="PROSITE" id="PS51385"/>
    </source>
</evidence>
<feature type="domain" description="YjeF N-terminal" evidence="21">
    <location>
        <begin position="10"/>
        <end position="221"/>
    </location>
</feature>
<evidence type="ECO:0000256" key="15">
    <source>
        <dbReference type="ARBA" id="ARBA00048238"/>
    </source>
</evidence>
<dbReference type="PROSITE" id="PS51385">
    <property type="entry name" value="YJEF_N"/>
    <property type="match status" value="1"/>
</dbReference>
<keyword evidence="23" id="KW-1185">Reference proteome</keyword>
<dbReference type="NCBIfam" id="TIGR00196">
    <property type="entry name" value="yjeF_cterm"/>
    <property type="match status" value="1"/>
</dbReference>
<organism evidence="22 23">
    <name type="scientific">Porphyromonas endodontalis (strain ATCC 35406 / DSM 24491 / JCM 8526 / CCUG 16442 / BCRC 14492 / NCTC 13058 / HG 370)</name>
    <name type="common">Bacteroides endodontalis</name>
    <dbReference type="NCBI Taxonomy" id="553175"/>
    <lineage>
        <taxon>Bacteria</taxon>
        <taxon>Pseudomonadati</taxon>
        <taxon>Bacteroidota</taxon>
        <taxon>Bacteroidia</taxon>
        <taxon>Bacteroidales</taxon>
        <taxon>Porphyromonadaceae</taxon>
        <taxon>Porphyromonas</taxon>
    </lineage>
</organism>
<dbReference type="EC" id="4.2.1.136" evidence="19"/>
<dbReference type="eggNOG" id="COG0062">
    <property type="taxonomic scope" value="Bacteria"/>
</dbReference>
<dbReference type="Proteomes" id="UP000004295">
    <property type="component" value="Unassembled WGS sequence"/>
</dbReference>
<dbReference type="InterPro" id="IPR036652">
    <property type="entry name" value="YjeF_N_dom_sf"/>
</dbReference>
<evidence type="ECO:0000256" key="11">
    <source>
        <dbReference type="ARBA" id="ARBA00023235"/>
    </source>
</evidence>
<keyword evidence="7 17" id="KW-0067">ATP-binding</keyword>
<dbReference type="STRING" id="553175.POREN0001_0469"/>
<feature type="domain" description="YjeF C-terminal" evidence="20">
    <location>
        <begin position="231"/>
        <end position="505"/>
    </location>
</feature>
<keyword evidence="12 17" id="KW-0456">Lyase</keyword>
<evidence type="ECO:0000256" key="17">
    <source>
        <dbReference type="HAMAP-Rule" id="MF_01965"/>
    </source>
</evidence>
<evidence type="ECO:0000256" key="4">
    <source>
        <dbReference type="ARBA" id="ARBA00009524"/>
    </source>
</evidence>
<evidence type="ECO:0000256" key="16">
    <source>
        <dbReference type="ARBA" id="ARBA00049209"/>
    </source>
</evidence>
<feature type="binding site" evidence="17">
    <location>
        <position position="381"/>
    </location>
    <ligand>
        <name>(6S)-NADPHX</name>
        <dbReference type="ChEBI" id="CHEBI:64076"/>
    </ligand>
</feature>
<evidence type="ECO:0000313" key="23">
    <source>
        <dbReference type="Proteomes" id="UP000004295"/>
    </source>
</evidence>
<feature type="binding site" evidence="17">
    <location>
        <begin position="416"/>
        <end position="420"/>
    </location>
    <ligand>
        <name>AMP</name>
        <dbReference type="ChEBI" id="CHEBI:456215"/>
    </ligand>
</feature>
<feature type="binding site" evidence="17">
    <location>
        <position position="445"/>
    </location>
    <ligand>
        <name>AMP</name>
        <dbReference type="ChEBI" id="CHEBI:456215"/>
    </ligand>
</feature>
<feature type="binding site" evidence="17">
    <location>
        <position position="266"/>
    </location>
    <ligand>
        <name>(6S)-NADPHX</name>
        <dbReference type="ChEBI" id="CHEBI:64076"/>
    </ligand>
</feature>
<keyword evidence="13" id="KW-0511">Multifunctional enzyme</keyword>
<dbReference type="PANTHER" id="PTHR12592">
    <property type="entry name" value="ATP-DEPENDENT (S)-NAD(P)H-HYDRATE DEHYDRATASE FAMILY MEMBER"/>
    <property type="match status" value="1"/>
</dbReference>
<keyword evidence="6 17" id="KW-0547">Nucleotide-binding</keyword>
<evidence type="ECO:0000256" key="6">
    <source>
        <dbReference type="ARBA" id="ARBA00022741"/>
    </source>
</evidence>
<dbReference type="SUPFAM" id="SSF64153">
    <property type="entry name" value="YjeF N-terminal domain-like"/>
    <property type="match status" value="1"/>
</dbReference>
<comment type="similarity">
    <text evidence="18">Belongs to the NnrE/AIBP family.</text>
</comment>
<dbReference type="Gene3D" id="3.40.1190.20">
    <property type="match status" value="1"/>
</dbReference>
<dbReference type="GO" id="GO:0046496">
    <property type="term" value="P:nicotinamide nucleotide metabolic process"/>
    <property type="evidence" value="ECO:0007669"/>
    <property type="project" value="UniProtKB-UniRule"/>
</dbReference>
<name>C3JC68_POREA</name>
<dbReference type="PIRSF" id="PIRSF017184">
    <property type="entry name" value="Nnr"/>
    <property type="match status" value="1"/>
</dbReference>
<dbReference type="PROSITE" id="PS51383">
    <property type="entry name" value="YJEF_C_3"/>
    <property type="match status" value="1"/>
</dbReference>
<dbReference type="EC" id="5.1.99.6" evidence="19"/>
<comment type="similarity">
    <text evidence="3 19">In the N-terminal section; belongs to the NnrE/AIBP family.</text>
</comment>
<feature type="binding site" evidence="17">
    <location>
        <position position="329"/>
    </location>
    <ligand>
        <name>(6S)-NADPHX</name>
        <dbReference type="ChEBI" id="CHEBI:64076"/>
    </ligand>
</feature>
<accession>C3JC68</accession>
<dbReference type="SUPFAM" id="SSF53613">
    <property type="entry name" value="Ribokinase-like"/>
    <property type="match status" value="1"/>
</dbReference>
<dbReference type="AlphaFoldDB" id="C3JC68"/>
<evidence type="ECO:0000256" key="18">
    <source>
        <dbReference type="HAMAP-Rule" id="MF_01966"/>
    </source>
</evidence>
<evidence type="ECO:0000256" key="12">
    <source>
        <dbReference type="ARBA" id="ARBA00023239"/>
    </source>
</evidence>
<dbReference type="HAMAP" id="MF_01966">
    <property type="entry name" value="NADHX_epimerase"/>
    <property type="match status" value="1"/>
</dbReference>
<evidence type="ECO:0000256" key="14">
    <source>
        <dbReference type="ARBA" id="ARBA00025153"/>
    </source>
</evidence>
<dbReference type="eggNOG" id="COG0063">
    <property type="taxonomic scope" value="Bacteria"/>
</dbReference>
<evidence type="ECO:0000313" key="22">
    <source>
        <dbReference type="EMBL" id="EEN82274.1"/>
    </source>
</evidence>
<dbReference type="Pfam" id="PF03853">
    <property type="entry name" value="YjeF_N"/>
    <property type="match status" value="1"/>
</dbReference>
<protein>
    <recommendedName>
        <fullName evidence="19">Bifunctional NAD(P)H-hydrate repair enzyme</fullName>
    </recommendedName>
    <alternativeName>
        <fullName evidence="19">Nicotinamide nucleotide repair protein</fullName>
    </alternativeName>
    <domain>
        <recommendedName>
            <fullName evidence="19">ADP-dependent (S)-NAD(P)H-hydrate dehydratase</fullName>
            <ecNumber evidence="19">4.2.1.136</ecNumber>
        </recommendedName>
        <alternativeName>
            <fullName evidence="19">ADP-dependent NAD(P)HX dehydratase</fullName>
        </alternativeName>
    </domain>
    <domain>
        <recommendedName>
            <fullName evidence="19">NAD(P)H-hydrate epimerase</fullName>
            <ecNumber evidence="19">5.1.99.6</ecNumber>
        </recommendedName>
    </domain>
</protein>
<feature type="binding site" evidence="18">
    <location>
        <position position="144"/>
    </location>
    <ligand>
        <name>(6S)-NADPHX</name>
        <dbReference type="ChEBI" id="CHEBI:64076"/>
    </ligand>
</feature>
<dbReference type="NCBIfam" id="TIGR00197">
    <property type="entry name" value="yjeF_nterm"/>
    <property type="match status" value="1"/>
</dbReference>
<evidence type="ECO:0000256" key="19">
    <source>
        <dbReference type="PIRNR" id="PIRNR017184"/>
    </source>
</evidence>
<feature type="binding site" evidence="18">
    <location>
        <position position="129"/>
    </location>
    <ligand>
        <name>K(+)</name>
        <dbReference type="ChEBI" id="CHEBI:29103"/>
    </ligand>
</feature>
<evidence type="ECO:0000256" key="2">
    <source>
        <dbReference type="ARBA" id="ARBA00000909"/>
    </source>
</evidence>
<keyword evidence="11 18" id="KW-0413">Isomerase</keyword>
<feature type="binding site" evidence="18">
    <location>
        <begin position="59"/>
        <end position="63"/>
    </location>
    <ligand>
        <name>(6S)-NADPHX</name>
        <dbReference type="ChEBI" id="CHEBI:64076"/>
    </ligand>
</feature>
<dbReference type="GO" id="GO:0052855">
    <property type="term" value="F:ADP-dependent NAD(P)H-hydrate dehydratase activity"/>
    <property type="evidence" value="ECO:0007669"/>
    <property type="project" value="UniProtKB-UniRule"/>
</dbReference>
<comment type="cofactor">
    <cofactor evidence="18 19">
        <name>K(+)</name>
        <dbReference type="ChEBI" id="CHEBI:29103"/>
    </cofactor>
    <text evidence="18 19">Binds 1 potassium ion per subunit.</text>
</comment>
<dbReference type="Pfam" id="PF01256">
    <property type="entry name" value="Carb_kinase"/>
    <property type="match status" value="1"/>
</dbReference>
<keyword evidence="8 17" id="KW-0521">NADP</keyword>
<comment type="catalytic activity">
    <reaction evidence="2 18 19">
        <text>(6R)-NADPHX = (6S)-NADPHX</text>
        <dbReference type="Rhea" id="RHEA:32227"/>
        <dbReference type="ChEBI" id="CHEBI:64076"/>
        <dbReference type="ChEBI" id="CHEBI:64077"/>
        <dbReference type="EC" id="5.1.99.6"/>
    </reaction>
</comment>
<gene>
    <name evidence="17" type="primary">nnrD</name>
    <name evidence="18" type="synonym">nnrE</name>
    <name evidence="22" type="ORF">POREN0001_0469</name>
</gene>
<dbReference type="PROSITE" id="PS01050">
    <property type="entry name" value="YJEF_C_2"/>
    <property type="match status" value="1"/>
</dbReference>
<sequence>MIKIFSGEEINALYTHTIQHEGLPLLTLIENAATKLAEEFLHVYKNCGRPIVCIAGNGDNGADALALSLELASNNYAVSVFLIQGKQSLSSACETMRNRVANHPNIKLQEVISGKIEFPVLTPKHIVIDGLFGTGLNRTPDGAYRSIIQYINQSQCEVISIDLPSGLYPSENLMVDRDAIIKATYTYTLEYPKRCFFFAENAPFIGHPSVIQLGLSSSGKDNLPTRHYLIEENTLATIFRRRDRFAHKGLFGHGLLIAGSQGKMGAAILASKAALRSGIGKLTCHIPYRGETALQAAVPEAMLDLDVNSNITTMVDNLRQYDVIAIGPGLGQEEETAEMLIDLFSNASDKTFVIDADALNLIARHKSLLDLVPKDSILTPHAGEFDRLTTHWDTDEERLEQATYFARTHGLNIILKGAYSTTCTPAGSIYFNSKGNPGMATAGSGDVLTGIILALLAQGYDPSTAAVLANYFHGEAGDLFAARSSETALIASDIIDNLPEVFKSFEDR</sequence>
<proteinExistence type="inferred from homology"/>
<dbReference type="HAMAP" id="MF_01965">
    <property type="entry name" value="NADHX_dehydratase"/>
    <property type="match status" value="1"/>
</dbReference>
<keyword evidence="5 18" id="KW-0479">Metal-binding</keyword>
<dbReference type="GO" id="GO:0005524">
    <property type="term" value="F:ATP binding"/>
    <property type="evidence" value="ECO:0007669"/>
    <property type="project" value="UniProtKB-UniRule"/>
</dbReference>
<dbReference type="InterPro" id="IPR004443">
    <property type="entry name" value="YjeF_N_dom"/>
</dbReference>
<comment type="catalytic activity">
    <reaction evidence="16 17 19">
        <text>(6S)-NADPHX + ADP = AMP + phosphate + NADPH + H(+)</text>
        <dbReference type="Rhea" id="RHEA:32235"/>
        <dbReference type="ChEBI" id="CHEBI:15378"/>
        <dbReference type="ChEBI" id="CHEBI:43474"/>
        <dbReference type="ChEBI" id="CHEBI:57783"/>
        <dbReference type="ChEBI" id="CHEBI:64076"/>
        <dbReference type="ChEBI" id="CHEBI:456215"/>
        <dbReference type="ChEBI" id="CHEBI:456216"/>
        <dbReference type="EC" id="4.2.1.136"/>
    </reaction>
</comment>
<dbReference type="CDD" id="cd01171">
    <property type="entry name" value="YXKO-related"/>
    <property type="match status" value="1"/>
</dbReference>
<comment type="function">
    <text evidence="17">Catalyzes the dehydration of the S-form of NAD(P)HX at the expense of ADP, which is converted to AMP. Together with NAD(P)HX epimerase, which catalyzes the epimerization of the S- and R-forms, the enzyme allows the repair of both epimers of NAD(P)HX, a damaged form of NAD(P)H that is a result of enzymatic or heat-dependent hydration.</text>
</comment>
<evidence type="ECO:0000256" key="5">
    <source>
        <dbReference type="ARBA" id="ARBA00022723"/>
    </source>
</evidence>
<feature type="binding site" evidence="18">
    <location>
        <position position="162"/>
    </location>
    <ligand>
        <name>(6S)-NADPHX</name>
        <dbReference type="ChEBI" id="CHEBI:64076"/>
    </ligand>
</feature>
<comment type="caution">
    <text evidence="22">The sequence shown here is derived from an EMBL/GenBank/DDBJ whole genome shotgun (WGS) entry which is preliminary data.</text>
</comment>
<comment type="catalytic activity">
    <reaction evidence="15 17 19">
        <text>(6S)-NADHX + ADP = AMP + phosphate + NADH + H(+)</text>
        <dbReference type="Rhea" id="RHEA:32223"/>
        <dbReference type="ChEBI" id="CHEBI:15378"/>
        <dbReference type="ChEBI" id="CHEBI:43474"/>
        <dbReference type="ChEBI" id="CHEBI:57945"/>
        <dbReference type="ChEBI" id="CHEBI:64074"/>
        <dbReference type="ChEBI" id="CHEBI:456215"/>
        <dbReference type="ChEBI" id="CHEBI:456216"/>
        <dbReference type="EC" id="4.2.1.136"/>
    </reaction>
</comment>
<dbReference type="EMBL" id="ACNN01000029">
    <property type="protein sequence ID" value="EEN82274.1"/>
    <property type="molecule type" value="Genomic_DNA"/>
</dbReference>
<feature type="binding site" evidence="17">
    <location>
        <position position="446"/>
    </location>
    <ligand>
        <name>(6S)-NADPHX</name>
        <dbReference type="ChEBI" id="CHEBI:64076"/>
    </ligand>
</feature>
<evidence type="ECO:0000256" key="8">
    <source>
        <dbReference type="ARBA" id="ARBA00022857"/>
    </source>
</evidence>
<evidence type="ECO:0000256" key="1">
    <source>
        <dbReference type="ARBA" id="ARBA00000013"/>
    </source>
</evidence>
<dbReference type="GO" id="GO:0046872">
    <property type="term" value="F:metal ion binding"/>
    <property type="evidence" value="ECO:0007669"/>
    <property type="project" value="UniProtKB-UniRule"/>
</dbReference>
<dbReference type="InterPro" id="IPR030677">
    <property type="entry name" value="Nnr"/>
</dbReference>
<feature type="binding site" evidence="18">
    <location>
        <position position="60"/>
    </location>
    <ligand>
        <name>K(+)</name>
        <dbReference type="ChEBI" id="CHEBI:29103"/>
    </ligand>
</feature>
<comment type="cofactor">
    <cofactor evidence="17">
        <name>Mg(2+)</name>
        <dbReference type="ChEBI" id="CHEBI:18420"/>
    </cofactor>
</comment>
<dbReference type="PROSITE" id="PS01049">
    <property type="entry name" value="YJEF_C_1"/>
    <property type="match status" value="1"/>
</dbReference>
<comment type="similarity">
    <text evidence="17">Belongs to the NnrD/CARKD family.</text>
</comment>
<feature type="binding site" evidence="18">
    <location>
        <begin position="133"/>
        <end position="139"/>
    </location>
    <ligand>
        <name>(6S)-NADPHX</name>
        <dbReference type="ChEBI" id="CHEBI:64076"/>
    </ligand>
</feature>
<comment type="function">
    <text evidence="18">Catalyzes the epimerization of the S- and R-forms of NAD(P)HX, a damaged form of NAD(P)H that is a result of enzymatic or heat-dependent hydration. This is a prerequisite for the S-specific NAD(P)H-hydrate dehydratase to allow the repair of both epimers of NAD(P)HX.</text>
</comment>
<evidence type="ECO:0000256" key="9">
    <source>
        <dbReference type="ARBA" id="ARBA00022958"/>
    </source>
</evidence>
<feature type="binding site" evidence="18">
    <location>
        <position position="165"/>
    </location>
    <ligand>
        <name>K(+)</name>
        <dbReference type="ChEBI" id="CHEBI:29103"/>
    </ligand>
</feature>
<dbReference type="InterPro" id="IPR029056">
    <property type="entry name" value="Ribokinase-like"/>
</dbReference>
<comment type="function">
    <text evidence="14 19">Bifunctional enzyme that catalyzes the epimerization of the S- and R-forms of NAD(P)HX and the dehydration of the S-form of NAD(P)HX at the expense of ADP, which is converted to AMP. This allows the repair of both epimers of NAD(P)HX, a damaged form of NAD(P)H that is a result of enzymatic or heat-dependent hydration.</text>
</comment>
<dbReference type="GO" id="GO:0110051">
    <property type="term" value="P:metabolite repair"/>
    <property type="evidence" value="ECO:0007669"/>
    <property type="project" value="TreeGrafter"/>
</dbReference>
<evidence type="ECO:0000259" key="20">
    <source>
        <dbReference type="PROSITE" id="PS51383"/>
    </source>
</evidence>
<dbReference type="Gene3D" id="3.40.50.10260">
    <property type="entry name" value="YjeF N-terminal domain"/>
    <property type="match status" value="1"/>
</dbReference>
<keyword evidence="9 18" id="KW-0630">Potassium</keyword>
<reference evidence="22 23" key="1">
    <citation type="submission" date="2009-04" db="EMBL/GenBank/DDBJ databases">
        <authorList>
            <person name="Sebastian Y."/>
            <person name="Madupu R."/>
            <person name="Durkin A.S."/>
            <person name="Torralba M."/>
            <person name="Methe B."/>
            <person name="Sutton G.G."/>
            <person name="Strausberg R.L."/>
            <person name="Nelson K.E."/>
        </authorList>
    </citation>
    <scope>NUCLEOTIDE SEQUENCE [LARGE SCALE GENOMIC DNA]</scope>
    <source>
        <strain evidence="23">ATCC 35406 / BCRC 14492 / JCM 8526 / NCTC 13058 / HG 370</strain>
    </source>
</reference>